<dbReference type="GO" id="GO:0046872">
    <property type="term" value="F:metal ion binding"/>
    <property type="evidence" value="ECO:0007669"/>
    <property type="project" value="UniProtKB-KW"/>
</dbReference>
<reference evidence="4" key="1">
    <citation type="journal article" date="2020" name="Fungal Divers.">
        <title>Resolving the Mortierellaceae phylogeny through synthesis of multi-gene phylogenetics and phylogenomics.</title>
        <authorList>
            <person name="Vandepol N."/>
            <person name="Liber J."/>
            <person name="Desiro A."/>
            <person name="Na H."/>
            <person name="Kennedy M."/>
            <person name="Barry K."/>
            <person name="Grigoriev I.V."/>
            <person name="Miller A.N."/>
            <person name="O'Donnell K."/>
            <person name="Stajich J.E."/>
            <person name="Bonito G."/>
        </authorList>
    </citation>
    <scope>NUCLEOTIDE SEQUENCE</scope>
    <source>
        <strain evidence="4">NRRL 2591</strain>
    </source>
</reference>
<sequence length="116" mass="12828">MANRLKTEKNNLGFCCFVGKGGTEGQYNDREKQNTLNYQGVVATDGVLIHLSEAFDGTHNDTEMFALTGMDRLLEEHAYDTQGRPLAIFGSGACQLGAHVLVKYDEYPGMLDHEAR</sequence>
<feature type="domain" description="DDE Tnp4" evidence="3">
    <location>
        <begin position="26"/>
        <end position="77"/>
    </location>
</feature>
<keyword evidence="5" id="KW-1185">Reference proteome</keyword>
<dbReference type="Proteomes" id="UP000723463">
    <property type="component" value="Unassembled WGS sequence"/>
</dbReference>
<accession>A0A9P6F4Q0</accession>
<organism evidence="4 5">
    <name type="scientific">Mortierella hygrophila</name>
    <dbReference type="NCBI Taxonomy" id="979708"/>
    <lineage>
        <taxon>Eukaryota</taxon>
        <taxon>Fungi</taxon>
        <taxon>Fungi incertae sedis</taxon>
        <taxon>Mucoromycota</taxon>
        <taxon>Mortierellomycotina</taxon>
        <taxon>Mortierellomycetes</taxon>
        <taxon>Mortierellales</taxon>
        <taxon>Mortierellaceae</taxon>
        <taxon>Mortierella</taxon>
    </lineage>
</organism>
<dbReference type="AlphaFoldDB" id="A0A9P6F4Q0"/>
<proteinExistence type="predicted"/>
<name>A0A9P6F4Q0_9FUNG</name>
<comment type="caution">
    <text evidence="4">The sequence shown here is derived from an EMBL/GenBank/DDBJ whole genome shotgun (WGS) entry which is preliminary data.</text>
</comment>
<evidence type="ECO:0000256" key="2">
    <source>
        <dbReference type="ARBA" id="ARBA00022723"/>
    </source>
</evidence>
<evidence type="ECO:0000256" key="1">
    <source>
        <dbReference type="ARBA" id="ARBA00001968"/>
    </source>
</evidence>
<evidence type="ECO:0000259" key="3">
    <source>
        <dbReference type="Pfam" id="PF13359"/>
    </source>
</evidence>
<dbReference type="EMBL" id="JAAAXW010000154">
    <property type="protein sequence ID" value="KAF9541849.1"/>
    <property type="molecule type" value="Genomic_DNA"/>
</dbReference>
<comment type="cofactor">
    <cofactor evidence="1">
        <name>a divalent metal cation</name>
        <dbReference type="ChEBI" id="CHEBI:60240"/>
    </cofactor>
</comment>
<evidence type="ECO:0000313" key="4">
    <source>
        <dbReference type="EMBL" id="KAF9541849.1"/>
    </source>
</evidence>
<dbReference type="Pfam" id="PF13359">
    <property type="entry name" value="DDE_Tnp_4"/>
    <property type="match status" value="1"/>
</dbReference>
<gene>
    <name evidence="4" type="ORF">EC957_002619</name>
</gene>
<keyword evidence="2" id="KW-0479">Metal-binding</keyword>
<dbReference type="InterPro" id="IPR027806">
    <property type="entry name" value="HARBI1_dom"/>
</dbReference>
<evidence type="ECO:0000313" key="5">
    <source>
        <dbReference type="Proteomes" id="UP000723463"/>
    </source>
</evidence>
<protein>
    <recommendedName>
        <fullName evidence="3">DDE Tnp4 domain-containing protein</fullName>
    </recommendedName>
</protein>